<dbReference type="SMART" id="SM00448">
    <property type="entry name" value="REC"/>
    <property type="match status" value="1"/>
</dbReference>
<dbReference type="RefSeq" id="WP_183371664.1">
    <property type="nucleotide sequence ID" value="NZ_BAABHL010000041.1"/>
</dbReference>
<comment type="subcellular location">
    <subcellularLocation>
        <location evidence="1 9">Cytoplasm</location>
    </subcellularLocation>
</comment>
<dbReference type="SUPFAM" id="SSF46785">
    <property type="entry name" value="Winged helix' DNA-binding domain"/>
    <property type="match status" value="1"/>
</dbReference>
<keyword evidence="13" id="KW-1185">Reference proteome</keyword>
<evidence type="ECO:0000256" key="8">
    <source>
        <dbReference type="ARBA" id="ARBA00023163"/>
    </source>
</evidence>
<proteinExistence type="predicted"/>
<dbReference type="PANTHER" id="PTHR45526:SF1">
    <property type="entry name" value="TRANSCRIPTIONAL REGULATORY PROTEIN DCUR-RELATED"/>
    <property type="match status" value="1"/>
</dbReference>
<name>A0A840F498_9ACTN</name>
<evidence type="ECO:0000256" key="1">
    <source>
        <dbReference type="ARBA" id="ARBA00004496"/>
    </source>
</evidence>
<keyword evidence="5 9" id="KW-0805">Transcription regulation</keyword>
<keyword evidence="3 10" id="KW-0597">Phosphoprotein</keyword>
<dbReference type="InterPro" id="IPR013196">
    <property type="entry name" value="HTH_11"/>
</dbReference>
<dbReference type="GO" id="GO:0005737">
    <property type="term" value="C:cytoplasm"/>
    <property type="evidence" value="ECO:0007669"/>
    <property type="project" value="UniProtKB-SubCell"/>
</dbReference>
<evidence type="ECO:0000256" key="4">
    <source>
        <dbReference type="ARBA" id="ARBA00023012"/>
    </source>
</evidence>
<evidence type="ECO:0000256" key="6">
    <source>
        <dbReference type="ARBA" id="ARBA00023125"/>
    </source>
</evidence>
<dbReference type="GO" id="GO:0000156">
    <property type="term" value="F:phosphorelay response regulator activity"/>
    <property type="evidence" value="ECO:0007669"/>
    <property type="project" value="TreeGrafter"/>
</dbReference>
<keyword evidence="4 9" id="KW-0902">Two-component regulatory system</keyword>
<evidence type="ECO:0000256" key="3">
    <source>
        <dbReference type="ARBA" id="ARBA00022553"/>
    </source>
</evidence>
<dbReference type="InterPro" id="IPR051271">
    <property type="entry name" value="2C-system_Tx_regulators"/>
</dbReference>
<keyword evidence="6 9" id="KW-0238">DNA-binding</keyword>
<feature type="domain" description="Response regulatory" evidence="11">
    <location>
        <begin position="4"/>
        <end position="125"/>
    </location>
</feature>
<comment type="caution">
    <text evidence="12">The sequence shown here is derived from an EMBL/GenBank/DDBJ whole genome shotgun (WGS) entry which is preliminary data.</text>
</comment>
<evidence type="ECO:0000259" key="11">
    <source>
        <dbReference type="PROSITE" id="PS50110"/>
    </source>
</evidence>
<dbReference type="Gene3D" id="1.10.10.10">
    <property type="entry name" value="Winged helix-like DNA-binding domain superfamily/Winged helix DNA-binding domain"/>
    <property type="match status" value="1"/>
</dbReference>
<feature type="modified residue" description="4-aspartylphosphate" evidence="10">
    <location>
        <position position="60"/>
    </location>
</feature>
<dbReference type="GO" id="GO:0003700">
    <property type="term" value="F:DNA-binding transcription factor activity"/>
    <property type="evidence" value="ECO:0007669"/>
    <property type="project" value="InterPro"/>
</dbReference>
<keyword evidence="2 9" id="KW-0963">Cytoplasm</keyword>
<evidence type="ECO:0000256" key="9">
    <source>
        <dbReference type="PIRNR" id="PIRNR006171"/>
    </source>
</evidence>
<dbReference type="PIRSF" id="PIRSF006171">
    <property type="entry name" value="RR_citrat_malat"/>
    <property type="match status" value="1"/>
</dbReference>
<dbReference type="Proteomes" id="UP000551501">
    <property type="component" value="Unassembled WGS sequence"/>
</dbReference>
<dbReference type="Gene3D" id="3.40.50.2300">
    <property type="match status" value="1"/>
</dbReference>
<organism evidence="12 13">
    <name type="scientific">Gordonia humi</name>
    <dbReference type="NCBI Taxonomy" id="686429"/>
    <lineage>
        <taxon>Bacteria</taxon>
        <taxon>Bacillati</taxon>
        <taxon>Actinomycetota</taxon>
        <taxon>Actinomycetes</taxon>
        <taxon>Mycobacteriales</taxon>
        <taxon>Gordoniaceae</taxon>
        <taxon>Gordonia</taxon>
    </lineage>
</organism>
<dbReference type="InterPro" id="IPR036388">
    <property type="entry name" value="WH-like_DNA-bd_sf"/>
</dbReference>
<protein>
    <recommendedName>
        <fullName evidence="9">Transcriptional regulatory protein</fullName>
    </recommendedName>
</protein>
<dbReference type="InterPro" id="IPR011006">
    <property type="entry name" value="CheY-like_superfamily"/>
</dbReference>
<dbReference type="PANTHER" id="PTHR45526">
    <property type="entry name" value="TRANSCRIPTIONAL REGULATORY PROTEIN DPIA"/>
    <property type="match status" value="1"/>
</dbReference>
<dbReference type="Pfam" id="PF00072">
    <property type="entry name" value="Response_reg"/>
    <property type="match status" value="1"/>
</dbReference>
<dbReference type="EMBL" id="JACIFP010000001">
    <property type="protein sequence ID" value="MBB4136716.1"/>
    <property type="molecule type" value="Genomic_DNA"/>
</dbReference>
<accession>A0A840F498</accession>
<sequence length="228" mass="24731">MGIRVLIVEDEPRIAAAHAEYVRRVPGFDVVTAVGTGAEAIDGVRRAAQGPAPIDLLLVDVGLPDMSGLEVAGAVTRMTPRPDVIMVTSARDVDTVRTSVARGALLYLIKPFAFAAFSAKLEHYREYRRMLDGADAEQAQVDAALAALREPAAGPATPKGIAAPTLELITATLRESPEALSANEIAQRTGVSRVTAWRYLERLADDRVCERVPDYGGRGRPQNRYRWR</sequence>
<dbReference type="InterPro" id="IPR024187">
    <property type="entry name" value="Sig_transdc_resp-reg_cit/mal"/>
</dbReference>
<gene>
    <name evidence="12" type="ORF">BKA16_003268</name>
</gene>
<keyword evidence="7 9" id="KW-0010">Activator</keyword>
<dbReference type="AlphaFoldDB" id="A0A840F498"/>
<evidence type="ECO:0000256" key="10">
    <source>
        <dbReference type="PROSITE-ProRule" id="PRU00169"/>
    </source>
</evidence>
<evidence type="ECO:0000313" key="12">
    <source>
        <dbReference type="EMBL" id="MBB4136716.1"/>
    </source>
</evidence>
<evidence type="ECO:0000256" key="5">
    <source>
        <dbReference type="ARBA" id="ARBA00023015"/>
    </source>
</evidence>
<evidence type="ECO:0000256" key="7">
    <source>
        <dbReference type="ARBA" id="ARBA00023159"/>
    </source>
</evidence>
<dbReference type="InterPro" id="IPR001789">
    <property type="entry name" value="Sig_transdc_resp-reg_receiver"/>
</dbReference>
<evidence type="ECO:0000256" key="2">
    <source>
        <dbReference type="ARBA" id="ARBA00022490"/>
    </source>
</evidence>
<dbReference type="PROSITE" id="PS50110">
    <property type="entry name" value="RESPONSE_REGULATORY"/>
    <property type="match status" value="1"/>
</dbReference>
<dbReference type="GO" id="GO:0003677">
    <property type="term" value="F:DNA binding"/>
    <property type="evidence" value="ECO:0007669"/>
    <property type="project" value="UniProtKB-KW"/>
</dbReference>
<dbReference type="InterPro" id="IPR036390">
    <property type="entry name" value="WH_DNA-bd_sf"/>
</dbReference>
<evidence type="ECO:0000313" key="13">
    <source>
        <dbReference type="Proteomes" id="UP000551501"/>
    </source>
</evidence>
<keyword evidence="8 9" id="KW-0804">Transcription</keyword>
<dbReference type="SUPFAM" id="SSF52172">
    <property type="entry name" value="CheY-like"/>
    <property type="match status" value="1"/>
</dbReference>
<reference evidence="12 13" key="1">
    <citation type="submission" date="2020-08" db="EMBL/GenBank/DDBJ databases">
        <title>Sequencing the genomes of 1000 actinobacteria strains.</title>
        <authorList>
            <person name="Klenk H.-P."/>
        </authorList>
    </citation>
    <scope>NUCLEOTIDE SEQUENCE [LARGE SCALE GENOMIC DNA]</scope>
    <source>
        <strain evidence="12 13">DSM 45298</strain>
    </source>
</reference>
<dbReference type="Pfam" id="PF08279">
    <property type="entry name" value="HTH_11"/>
    <property type="match status" value="1"/>
</dbReference>